<accession>A0A4Q9GIJ4</accession>
<evidence type="ECO:0000256" key="5">
    <source>
        <dbReference type="ARBA" id="ARBA00023136"/>
    </source>
</evidence>
<comment type="caution">
    <text evidence="8">The sequence shown here is derived from an EMBL/GenBank/DDBJ whole genome shotgun (WGS) entry which is preliminary data.</text>
</comment>
<reference evidence="8 9" key="1">
    <citation type="submission" date="2019-02" db="EMBL/GenBank/DDBJ databases">
        <title>Hansschlegelia quercus sp. nov., a novel methylotrophic bacterium from buds of oak (Quercus robur L.).</title>
        <authorList>
            <person name="Agafonova N.V."/>
            <person name="Kaparullina E.N."/>
            <person name="Grouzdev D.S."/>
            <person name="Doronina N.V."/>
        </authorList>
    </citation>
    <scope>NUCLEOTIDE SEQUENCE [LARGE SCALE GENOMIC DNA]</scope>
    <source>
        <strain evidence="8 9">Dub</strain>
    </source>
</reference>
<feature type="transmembrane region" description="Helical" evidence="6">
    <location>
        <begin position="251"/>
        <end position="274"/>
    </location>
</feature>
<comment type="subcellular location">
    <subcellularLocation>
        <location evidence="1 6">Cell membrane</location>
        <topology evidence="1 6">Multi-pass membrane protein</topology>
    </subcellularLocation>
</comment>
<feature type="domain" description="ABC transmembrane type-1" evidence="7">
    <location>
        <begin position="91"/>
        <end position="274"/>
    </location>
</feature>
<dbReference type="Pfam" id="PF00528">
    <property type="entry name" value="BPD_transp_1"/>
    <property type="match status" value="1"/>
</dbReference>
<dbReference type="PANTHER" id="PTHR30043">
    <property type="entry name" value="PHOSPHONATES TRANSPORT SYSTEM PERMEASE PROTEIN"/>
    <property type="match status" value="1"/>
</dbReference>
<comment type="similarity">
    <text evidence="6">Belongs to the binding-protein-dependent transport system permease family.</text>
</comment>
<dbReference type="OrthoDB" id="7820570at2"/>
<feature type="transmembrane region" description="Helical" evidence="6">
    <location>
        <begin position="229"/>
        <end position="245"/>
    </location>
</feature>
<feature type="transmembrane region" description="Helical" evidence="6">
    <location>
        <begin position="202"/>
        <end position="222"/>
    </location>
</feature>
<evidence type="ECO:0000256" key="4">
    <source>
        <dbReference type="ARBA" id="ARBA00022989"/>
    </source>
</evidence>
<dbReference type="SUPFAM" id="SSF161098">
    <property type="entry name" value="MetI-like"/>
    <property type="match status" value="1"/>
</dbReference>
<dbReference type="GO" id="GO:0005886">
    <property type="term" value="C:plasma membrane"/>
    <property type="evidence" value="ECO:0007669"/>
    <property type="project" value="UniProtKB-SubCell"/>
</dbReference>
<dbReference type="GO" id="GO:0015416">
    <property type="term" value="F:ABC-type phosphonate transporter activity"/>
    <property type="evidence" value="ECO:0007669"/>
    <property type="project" value="InterPro"/>
</dbReference>
<dbReference type="InterPro" id="IPR000515">
    <property type="entry name" value="MetI-like"/>
</dbReference>
<dbReference type="PROSITE" id="PS50928">
    <property type="entry name" value="ABC_TM1"/>
    <property type="match status" value="1"/>
</dbReference>
<dbReference type="InterPro" id="IPR005769">
    <property type="entry name" value="PhnE/PtxC"/>
</dbReference>
<sequence>MKGSPPGVRADALGQLPRLKTAYATEFSNRSRGVRLALAAGAIALLTGYALWALDFSLVRILSGLGRLGDFSLMMLPPSAGGRFAIYLQSLFETVAIAYLGTLVAGLFAFPFAFLAAKNVIPNIFVHFGARRVLDVFRGVDTLIWALLWVNVVGLGPFAGVLAIACSDFGSLGKLFSEAIETAAQGPVDGVASAGGARAHQIRFGILPQIVPVIGGLTLYFIESNTRSATIIGIVGAGGIGVHLAEQIRVLNLQDVSCLILMILAAVTAIDFVSGKLRVGMIGKRGEAMA</sequence>
<name>A0A4Q9GIJ4_9HYPH</name>
<evidence type="ECO:0000256" key="1">
    <source>
        <dbReference type="ARBA" id="ARBA00004651"/>
    </source>
</evidence>
<feature type="transmembrane region" description="Helical" evidence="6">
    <location>
        <begin position="36"/>
        <end position="54"/>
    </location>
</feature>
<keyword evidence="5 6" id="KW-0472">Membrane</keyword>
<evidence type="ECO:0000259" key="7">
    <source>
        <dbReference type="PROSITE" id="PS50928"/>
    </source>
</evidence>
<evidence type="ECO:0000256" key="2">
    <source>
        <dbReference type="ARBA" id="ARBA00022448"/>
    </source>
</evidence>
<organism evidence="8 9">
    <name type="scientific">Hansschlegelia quercus</name>
    <dbReference type="NCBI Taxonomy" id="2528245"/>
    <lineage>
        <taxon>Bacteria</taxon>
        <taxon>Pseudomonadati</taxon>
        <taxon>Pseudomonadota</taxon>
        <taxon>Alphaproteobacteria</taxon>
        <taxon>Hyphomicrobiales</taxon>
        <taxon>Methylopilaceae</taxon>
        <taxon>Hansschlegelia</taxon>
    </lineage>
</organism>
<keyword evidence="3 6" id="KW-0812">Transmembrane</keyword>
<dbReference type="NCBIfam" id="TIGR01097">
    <property type="entry name" value="PhnE"/>
    <property type="match status" value="1"/>
</dbReference>
<dbReference type="AlphaFoldDB" id="A0A4Q9GIJ4"/>
<dbReference type="InterPro" id="IPR035906">
    <property type="entry name" value="MetI-like_sf"/>
</dbReference>
<dbReference type="Gene3D" id="1.10.3720.10">
    <property type="entry name" value="MetI-like"/>
    <property type="match status" value="1"/>
</dbReference>
<evidence type="ECO:0000313" key="8">
    <source>
        <dbReference type="EMBL" id="TBN51783.1"/>
    </source>
</evidence>
<dbReference type="PANTHER" id="PTHR30043:SF9">
    <property type="entry name" value="PHOSPHONATES TRANSPORT SYSTEM PERMEASE PROTEIN"/>
    <property type="match status" value="1"/>
</dbReference>
<evidence type="ECO:0000313" key="9">
    <source>
        <dbReference type="Proteomes" id="UP000291613"/>
    </source>
</evidence>
<protein>
    <submittedName>
        <fullName evidence="8">Phosphonate ABC transporter, permease protein PhnE</fullName>
    </submittedName>
</protein>
<dbReference type="EMBL" id="SIUB01000006">
    <property type="protein sequence ID" value="TBN51783.1"/>
    <property type="molecule type" value="Genomic_DNA"/>
</dbReference>
<keyword evidence="4 6" id="KW-1133">Transmembrane helix</keyword>
<gene>
    <name evidence="8" type="primary">phnE</name>
    <name evidence="8" type="ORF">EYR15_12815</name>
</gene>
<feature type="transmembrane region" description="Helical" evidence="6">
    <location>
        <begin position="97"/>
        <end position="121"/>
    </location>
</feature>
<evidence type="ECO:0000256" key="3">
    <source>
        <dbReference type="ARBA" id="ARBA00022692"/>
    </source>
</evidence>
<keyword evidence="9" id="KW-1185">Reference proteome</keyword>
<evidence type="ECO:0000256" key="6">
    <source>
        <dbReference type="RuleBase" id="RU363032"/>
    </source>
</evidence>
<keyword evidence="2 6" id="KW-0813">Transport</keyword>
<dbReference type="Proteomes" id="UP000291613">
    <property type="component" value="Unassembled WGS sequence"/>
</dbReference>
<proteinExistence type="inferred from homology"/>
<feature type="transmembrane region" description="Helical" evidence="6">
    <location>
        <begin position="142"/>
        <end position="165"/>
    </location>
</feature>
<dbReference type="RefSeq" id="WP_131003947.1">
    <property type="nucleotide sequence ID" value="NZ_JBHSZR010000001.1"/>
</dbReference>